<sequence length="449" mass="52341">MSKFESSSVTKAFQKSVKSYLPDSLKLIAGVSGGPDSMALLYLLHRFEMDAVVVHCNYQLRGENSEKDQRLVEKMSSFWEFECVSVKLENESMNNFQAWARERRYEIFYDLKREFQADFITTAHHQDDQIETILQRMLRGAGLTSWRGIRPIEEQLFRPLLEVSKGEILKFVEEFNIPYRIDNSNEESTYARNFLRHNWFPEMRKFFPGWRDNILKLRDRAEEYELMADEILKSVRMDRKSLKREQFMELPEKIRSAILVHFIESATKEIDISSSIRSISENLIELQSGKSIQLSSNYKLVRDRDLITLNRISDEKKASVELKKEDLSQIKAVYGHQMSIEEYDGKFEDNRLYADLSKVSFPITVRHWKDGDRFQPLGMEGTQLISDHLTNRKISSAQKNDAFLIETFDGNICAVIFPHNTSDDQIGTLSESVRCSSETKKVLVICNQT</sequence>
<dbReference type="SMART" id="SM00977">
    <property type="entry name" value="TilS_C"/>
    <property type="match status" value="1"/>
</dbReference>
<evidence type="ECO:0000256" key="1">
    <source>
        <dbReference type="ARBA" id="ARBA00004496"/>
    </source>
</evidence>
<feature type="domain" description="Lysidine-tRNA(Ile) synthetase C-terminal" evidence="9">
    <location>
        <begin position="363"/>
        <end position="445"/>
    </location>
</feature>
<organism evidence="10 11">
    <name type="scientific">Rhodohalobacter barkolensis</name>
    <dbReference type="NCBI Taxonomy" id="2053187"/>
    <lineage>
        <taxon>Bacteria</taxon>
        <taxon>Pseudomonadati</taxon>
        <taxon>Balneolota</taxon>
        <taxon>Balneolia</taxon>
        <taxon>Balneolales</taxon>
        <taxon>Balneolaceae</taxon>
        <taxon>Rhodohalobacter</taxon>
    </lineage>
</organism>
<comment type="catalytic activity">
    <reaction evidence="7 8">
        <text>cytidine(34) in tRNA(Ile2) + L-lysine + ATP = lysidine(34) in tRNA(Ile2) + AMP + diphosphate + H(+)</text>
        <dbReference type="Rhea" id="RHEA:43744"/>
        <dbReference type="Rhea" id="RHEA-COMP:10625"/>
        <dbReference type="Rhea" id="RHEA-COMP:10670"/>
        <dbReference type="ChEBI" id="CHEBI:15378"/>
        <dbReference type="ChEBI" id="CHEBI:30616"/>
        <dbReference type="ChEBI" id="CHEBI:32551"/>
        <dbReference type="ChEBI" id="CHEBI:33019"/>
        <dbReference type="ChEBI" id="CHEBI:82748"/>
        <dbReference type="ChEBI" id="CHEBI:83665"/>
        <dbReference type="ChEBI" id="CHEBI:456215"/>
        <dbReference type="EC" id="6.3.4.19"/>
    </reaction>
</comment>
<dbReference type="AlphaFoldDB" id="A0A2N0VIS3"/>
<dbReference type="RefSeq" id="WP_101071352.1">
    <property type="nucleotide sequence ID" value="NZ_PISP01000001.1"/>
</dbReference>
<dbReference type="EC" id="6.3.4.19" evidence="8"/>
<evidence type="ECO:0000256" key="7">
    <source>
        <dbReference type="ARBA" id="ARBA00048539"/>
    </source>
</evidence>
<dbReference type="PANTHER" id="PTHR43033">
    <property type="entry name" value="TRNA(ILE)-LYSIDINE SYNTHASE-RELATED"/>
    <property type="match status" value="1"/>
</dbReference>
<evidence type="ECO:0000256" key="5">
    <source>
        <dbReference type="ARBA" id="ARBA00022741"/>
    </source>
</evidence>
<dbReference type="Gene3D" id="3.40.50.620">
    <property type="entry name" value="HUPs"/>
    <property type="match status" value="1"/>
</dbReference>
<dbReference type="SUPFAM" id="SSF52402">
    <property type="entry name" value="Adenine nucleotide alpha hydrolases-like"/>
    <property type="match status" value="1"/>
</dbReference>
<evidence type="ECO:0000256" key="4">
    <source>
        <dbReference type="ARBA" id="ARBA00022694"/>
    </source>
</evidence>
<name>A0A2N0VIS3_9BACT</name>
<dbReference type="EMBL" id="PISP01000001">
    <property type="protein sequence ID" value="PKD44083.1"/>
    <property type="molecule type" value="Genomic_DNA"/>
</dbReference>
<comment type="subcellular location">
    <subcellularLocation>
        <location evidence="1 8">Cytoplasm</location>
    </subcellularLocation>
</comment>
<keyword evidence="6 8" id="KW-0067">ATP-binding</keyword>
<evidence type="ECO:0000313" key="11">
    <source>
        <dbReference type="Proteomes" id="UP000233398"/>
    </source>
</evidence>
<keyword evidence="3 8" id="KW-0436">Ligase</keyword>
<protein>
    <recommendedName>
        <fullName evidence="8">tRNA(Ile)-lysidine synthase</fullName>
        <ecNumber evidence="8">6.3.4.19</ecNumber>
    </recommendedName>
    <alternativeName>
        <fullName evidence="8">tRNA(Ile)-2-lysyl-cytidine synthase</fullName>
    </alternativeName>
    <alternativeName>
        <fullName evidence="8">tRNA(Ile)-lysidine synthetase</fullName>
    </alternativeName>
</protein>
<evidence type="ECO:0000256" key="6">
    <source>
        <dbReference type="ARBA" id="ARBA00022840"/>
    </source>
</evidence>
<dbReference type="Proteomes" id="UP000233398">
    <property type="component" value="Unassembled WGS sequence"/>
</dbReference>
<dbReference type="CDD" id="cd01992">
    <property type="entry name" value="TilS_N"/>
    <property type="match status" value="1"/>
</dbReference>
<keyword evidence="2 8" id="KW-0963">Cytoplasm</keyword>
<dbReference type="InterPro" id="IPR011063">
    <property type="entry name" value="TilS/TtcA_N"/>
</dbReference>
<comment type="caution">
    <text evidence="10">The sequence shown here is derived from an EMBL/GenBank/DDBJ whole genome shotgun (WGS) entry which is preliminary data.</text>
</comment>
<feature type="binding site" evidence="8">
    <location>
        <begin position="32"/>
        <end position="37"/>
    </location>
    <ligand>
        <name>ATP</name>
        <dbReference type="ChEBI" id="CHEBI:30616"/>
    </ligand>
</feature>
<dbReference type="OrthoDB" id="9807403at2"/>
<dbReference type="InterPro" id="IPR014729">
    <property type="entry name" value="Rossmann-like_a/b/a_fold"/>
</dbReference>
<keyword evidence="4 8" id="KW-0819">tRNA processing</keyword>
<evidence type="ECO:0000256" key="8">
    <source>
        <dbReference type="HAMAP-Rule" id="MF_01161"/>
    </source>
</evidence>
<dbReference type="GO" id="GO:0006400">
    <property type="term" value="P:tRNA modification"/>
    <property type="evidence" value="ECO:0007669"/>
    <property type="project" value="UniProtKB-UniRule"/>
</dbReference>
<dbReference type="GO" id="GO:0005524">
    <property type="term" value="F:ATP binding"/>
    <property type="evidence" value="ECO:0007669"/>
    <property type="project" value="UniProtKB-UniRule"/>
</dbReference>
<dbReference type="NCBIfam" id="TIGR02433">
    <property type="entry name" value="lysidine_TilS_C"/>
    <property type="match status" value="1"/>
</dbReference>
<accession>A0A2N0VIS3</accession>
<comment type="function">
    <text evidence="8">Ligates lysine onto the cytidine present at position 34 of the AUA codon-specific tRNA(Ile) that contains the anticodon CAU, in an ATP-dependent manner. Cytidine is converted to lysidine, thus changing the amino acid specificity of the tRNA from methionine to isoleucine.</text>
</comment>
<keyword evidence="11" id="KW-1185">Reference proteome</keyword>
<dbReference type="InterPro" id="IPR012795">
    <property type="entry name" value="tRNA_Ile_lys_synt_N"/>
</dbReference>
<keyword evidence="5 8" id="KW-0547">Nucleotide-binding</keyword>
<dbReference type="InterPro" id="IPR012796">
    <property type="entry name" value="Lysidine-tRNA-synth_C"/>
</dbReference>
<dbReference type="HAMAP" id="MF_01161">
    <property type="entry name" value="tRNA_Ile_lys_synt"/>
    <property type="match status" value="1"/>
</dbReference>
<comment type="domain">
    <text evidence="8">The N-terminal region contains the highly conserved SGGXDS motif, predicted to be a P-loop motif involved in ATP binding.</text>
</comment>
<evidence type="ECO:0000256" key="2">
    <source>
        <dbReference type="ARBA" id="ARBA00022490"/>
    </source>
</evidence>
<dbReference type="GO" id="GO:0032267">
    <property type="term" value="F:tRNA(Ile)-lysidine synthase activity"/>
    <property type="evidence" value="ECO:0007669"/>
    <property type="project" value="UniProtKB-EC"/>
</dbReference>
<evidence type="ECO:0000256" key="3">
    <source>
        <dbReference type="ARBA" id="ARBA00022598"/>
    </source>
</evidence>
<gene>
    <name evidence="8 10" type="primary">tilS</name>
    <name evidence="10" type="ORF">CWD77_01005</name>
</gene>
<evidence type="ECO:0000259" key="9">
    <source>
        <dbReference type="SMART" id="SM00977"/>
    </source>
</evidence>
<proteinExistence type="inferred from homology"/>
<dbReference type="Pfam" id="PF01171">
    <property type="entry name" value="ATP_bind_3"/>
    <property type="match status" value="1"/>
</dbReference>
<comment type="similarity">
    <text evidence="8">Belongs to the tRNA(Ile)-lysidine synthase family.</text>
</comment>
<dbReference type="GO" id="GO:0005737">
    <property type="term" value="C:cytoplasm"/>
    <property type="evidence" value="ECO:0007669"/>
    <property type="project" value="UniProtKB-SubCell"/>
</dbReference>
<dbReference type="PANTHER" id="PTHR43033:SF1">
    <property type="entry name" value="TRNA(ILE)-LYSIDINE SYNTHASE-RELATED"/>
    <property type="match status" value="1"/>
</dbReference>
<dbReference type="InterPro" id="IPR012094">
    <property type="entry name" value="tRNA_Ile_lys_synt"/>
</dbReference>
<reference evidence="10 11" key="1">
    <citation type="submission" date="2017-11" db="EMBL/GenBank/DDBJ databases">
        <title>Rhodohalobacter 15182 sp. nov., isolated from a salt lake.</title>
        <authorList>
            <person name="Han S."/>
        </authorList>
    </citation>
    <scope>NUCLEOTIDE SEQUENCE [LARGE SCALE GENOMIC DNA]</scope>
    <source>
        <strain evidence="10 11">15182</strain>
    </source>
</reference>
<evidence type="ECO:0000313" key="10">
    <source>
        <dbReference type="EMBL" id="PKD44083.1"/>
    </source>
</evidence>
<dbReference type="NCBIfam" id="TIGR02432">
    <property type="entry name" value="lysidine_TilS_N"/>
    <property type="match status" value="1"/>
</dbReference>